<dbReference type="AlphaFoldDB" id="A0A0X8VCL0"/>
<evidence type="ECO:0000256" key="2">
    <source>
        <dbReference type="ARBA" id="ARBA00023004"/>
    </source>
</evidence>
<dbReference type="Proteomes" id="UP000184204">
    <property type="component" value="Unassembled WGS sequence"/>
</dbReference>
<comment type="catalytic activity">
    <reaction evidence="3">
        <text>N-terminal N-formyl-L-methionyl-[peptide] + H2O = N-terminal L-methionyl-[peptide] + formate</text>
        <dbReference type="Rhea" id="RHEA:24420"/>
        <dbReference type="Rhea" id="RHEA-COMP:10639"/>
        <dbReference type="Rhea" id="RHEA-COMP:10640"/>
        <dbReference type="ChEBI" id="CHEBI:15377"/>
        <dbReference type="ChEBI" id="CHEBI:15740"/>
        <dbReference type="ChEBI" id="CHEBI:49298"/>
        <dbReference type="ChEBI" id="CHEBI:64731"/>
        <dbReference type="EC" id="3.5.1.88"/>
    </reaction>
</comment>
<feature type="active site" evidence="3">
    <location>
        <position position="136"/>
    </location>
</feature>
<dbReference type="PANTHER" id="PTHR10458:SF22">
    <property type="entry name" value="PEPTIDE DEFORMYLASE"/>
    <property type="match status" value="1"/>
</dbReference>
<dbReference type="InterPro" id="IPR036821">
    <property type="entry name" value="Peptide_deformylase_sf"/>
</dbReference>
<keyword evidence="3" id="KW-0479">Metal-binding</keyword>
<protein>
    <recommendedName>
        <fullName evidence="3">Peptide deformylase</fullName>
        <shortName evidence="3">PDF</shortName>
        <ecNumber evidence="3">3.5.1.88</ecNumber>
    </recommendedName>
    <alternativeName>
        <fullName evidence="3">Polypeptide deformylase</fullName>
    </alternativeName>
</protein>
<dbReference type="PIRSF" id="PIRSF004749">
    <property type="entry name" value="Pep_def"/>
    <property type="match status" value="1"/>
</dbReference>
<gene>
    <name evidence="3 4" type="primary">def</name>
    <name evidence="4" type="ORF">CPRO_06900</name>
    <name evidence="5" type="ORF">SAMN02745151_00787</name>
</gene>
<comment type="cofactor">
    <cofactor evidence="3">
        <name>Fe(2+)</name>
        <dbReference type="ChEBI" id="CHEBI:29033"/>
    </cofactor>
    <text evidence="3">Binds 1 Fe(2+) ion.</text>
</comment>
<reference evidence="5" key="4">
    <citation type="submission" date="2016-11" db="EMBL/GenBank/DDBJ databases">
        <authorList>
            <person name="Varghese N."/>
            <person name="Submissions S."/>
        </authorList>
    </citation>
    <scope>NUCLEOTIDE SEQUENCE</scope>
    <source>
        <strain evidence="5">DSM 1682</strain>
    </source>
</reference>
<dbReference type="PRINTS" id="PR01576">
    <property type="entry name" value="PDEFORMYLASE"/>
</dbReference>
<dbReference type="Gene3D" id="3.90.45.10">
    <property type="entry name" value="Peptide deformylase"/>
    <property type="match status" value="1"/>
</dbReference>
<proteinExistence type="inferred from homology"/>
<dbReference type="Pfam" id="PF01327">
    <property type="entry name" value="Pep_deformylase"/>
    <property type="match status" value="1"/>
</dbReference>
<dbReference type="PANTHER" id="PTHR10458">
    <property type="entry name" value="PEPTIDE DEFORMYLASE"/>
    <property type="match status" value="1"/>
</dbReference>
<feature type="binding site" evidence="3">
    <location>
        <position position="93"/>
    </location>
    <ligand>
        <name>Fe cation</name>
        <dbReference type="ChEBI" id="CHEBI:24875"/>
    </ligand>
</feature>
<comment type="function">
    <text evidence="3">Removes the formyl group from the N-terminal Met of newly synthesized proteins. Requires at least a dipeptide for an efficient rate of reaction. N-terminal L-methionine is a prerequisite for activity but the enzyme has broad specificity at other positions.</text>
</comment>
<evidence type="ECO:0000256" key="1">
    <source>
        <dbReference type="ARBA" id="ARBA00010759"/>
    </source>
</evidence>
<dbReference type="GO" id="GO:0042586">
    <property type="term" value="F:peptide deformylase activity"/>
    <property type="evidence" value="ECO:0007669"/>
    <property type="project" value="UniProtKB-UniRule"/>
</dbReference>
<name>A0A0X8VCL0_ANAPI</name>
<reference evidence="6" key="2">
    <citation type="submission" date="2016-01" db="EMBL/GenBank/DDBJ databases">
        <authorList>
            <person name="Poehlein A."/>
            <person name="Schlien K."/>
            <person name="Gottschalk G."/>
            <person name="Buckel W."/>
            <person name="Daniel R."/>
        </authorList>
    </citation>
    <scope>NUCLEOTIDE SEQUENCE [LARGE SCALE GENOMIC DNA]</scope>
    <source>
        <strain evidence="6">X2</strain>
    </source>
</reference>
<keyword evidence="3 4" id="KW-0378">Hydrolase</keyword>
<evidence type="ECO:0000256" key="3">
    <source>
        <dbReference type="HAMAP-Rule" id="MF_00163"/>
    </source>
</evidence>
<evidence type="ECO:0000313" key="4">
    <source>
        <dbReference type="EMBL" id="AMJ40292.1"/>
    </source>
</evidence>
<dbReference type="KEGG" id="cpro:CPRO_06900"/>
<feature type="binding site" evidence="3">
    <location>
        <position position="135"/>
    </location>
    <ligand>
        <name>Fe cation</name>
        <dbReference type="ChEBI" id="CHEBI:24875"/>
    </ligand>
</feature>
<feature type="binding site" evidence="3">
    <location>
        <position position="139"/>
    </location>
    <ligand>
        <name>Fe cation</name>
        <dbReference type="ChEBI" id="CHEBI:24875"/>
    </ligand>
</feature>
<accession>A0A0X8VCL0</accession>
<evidence type="ECO:0000313" key="6">
    <source>
        <dbReference type="Proteomes" id="UP000068026"/>
    </source>
</evidence>
<reference evidence="7" key="3">
    <citation type="submission" date="2016-11" db="EMBL/GenBank/DDBJ databases">
        <authorList>
            <person name="Jaros S."/>
            <person name="Januszkiewicz K."/>
            <person name="Wedrychowicz H."/>
        </authorList>
    </citation>
    <scope>NUCLEOTIDE SEQUENCE [LARGE SCALE GENOMIC DNA]</scope>
    <source>
        <strain evidence="7">DSM 1682</strain>
    </source>
</reference>
<organism evidence="5 7">
    <name type="scientific">Anaerotignum propionicum DSM 1682</name>
    <dbReference type="NCBI Taxonomy" id="991789"/>
    <lineage>
        <taxon>Bacteria</taxon>
        <taxon>Bacillati</taxon>
        <taxon>Bacillota</taxon>
        <taxon>Clostridia</taxon>
        <taxon>Lachnospirales</taxon>
        <taxon>Anaerotignaceae</taxon>
        <taxon>Anaerotignum</taxon>
    </lineage>
</organism>
<dbReference type="EMBL" id="FQUA01000002">
    <property type="protein sequence ID" value="SHE45674.1"/>
    <property type="molecule type" value="Genomic_DNA"/>
</dbReference>
<dbReference type="EMBL" id="CP014223">
    <property type="protein sequence ID" value="AMJ40292.1"/>
    <property type="molecule type" value="Genomic_DNA"/>
</dbReference>
<dbReference type="HAMAP" id="MF_00163">
    <property type="entry name" value="Pep_deformylase"/>
    <property type="match status" value="1"/>
</dbReference>
<dbReference type="InterPro" id="IPR023635">
    <property type="entry name" value="Peptide_deformylase"/>
</dbReference>
<sequence length="164" mass="19113">MEQKILLLGNPALYQVSTPVTKEDYPNLPKIVEDLHDTLMAFRKKYGAGRAIAAPQIGVPKRILYMHIDHPVVFLNPRLEFPDEEQMEVLDDCMSFPNLLVKVMRYRHCIIHYTDMEQRPCKMELSGDLAELLQHEFDHLDGILAVMRSINNQSFFWKETLQKS</sequence>
<dbReference type="CDD" id="cd00487">
    <property type="entry name" value="Pep_deformylase"/>
    <property type="match status" value="1"/>
</dbReference>
<dbReference type="EC" id="3.5.1.88" evidence="3"/>
<dbReference type="GO" id="GO:0006412">
    <property type="term" value="P:translation"/>
    <property type="evidence" value="ECO:0007669"/>
    <property type="project" value="UniProtKB-UniRule"/>
</dbReference>
<comment type="similarity">
    <text evidence="1 3">Belongs to the polypeptide deformylase family.</text>
</comment>
<keyword evidence="3" id="KW-0648">Protein biosynthesis</keyword>
<dbReference type="Proteomes" id="UP000068026">
    <property type="component" value="Chromosome"/>
</dbReference>
<evidence type="ECO:0000313" key="7">
    <source>
        <dbReference type="Proteomes" id="UP000184204"/>
    </source>
</evidence>
<dbReference type="OrthoDB" id="9784988at2"/>
<dbReference type="SUPFAM" id="SSF56420">
    <property type="entry name" value="Peptide deformylase"/>
    <property type="match status" value="1"/>
</dbReference>
<reference evidence="4 6" key="1">
    <citation type="journal article" date="2016" name="Genome Announc.">
        <title>Complete Genome Sequence of the Amino Acid-Fermenting Clostridium propionicum X2 (DSM 1682).</title>
        <authorList>
            <person name="Poehlein A."/>
            <person name="Schlien K."/>
            <person name="Chowdhury N.P."/>
            <person name="Gottschalk G."/>
            <person name="Buckel W."/>
            <person name="Daniel R."/>
        </authorList>
    </citation>
    <scope>NUCLEOTIDE SEQUENCE [LARGE SCALE GENOMIC DNA]</scope>
    <source>
        <strain evidence="4 6">X2</strain>
    </source>
</reference>
<evidence type="ECO:0000313" key="5">
    <source>
        <dbReference type="EMBL" id="SHE45674.1"/>
    </source>
</evidence>
<keyword evidence="6" id="KW-1185">Reference proteome</keyword>
<keyword evidence="2 3" id="KW-0408">Iron</keyword>
<dbReference type="GO" id="GO:0046872">
    <property type="term" value="F:metal ion binding"/>
    <property type="evidence" value="ECO:0007669"/>
    <property type="project" value="UniProtKB-KW"/>
</dbReference>
<dbReference type="RefSeq" id="WP_066047869.1">
    <property type="nucleotide sequence ID" value="NZ_CP014223.1"/>
</dbReference>